<organism evidence="2 3">
    <name type="scientific">Phytophthora fragariae</name>
    <dbReference type="NCBI Taxonomy" id="53985"/>
    <lineage>
        <taxon>Eukaryota</taxon>
        <taxon>Sar</taxon>
        <taxon>Stramenopiles</taxon>
        <taxon>Oomycota</taxon>
        <taxon>Peronosporomycetes</taxon>
        <taxon>Peronosporales</taxon>
        <taxon>Peronosporaceae</taxon>
        <taxon>Phytophthora</taxon>
    </lineage>
</organism>
<evidence type="ECO:0000313" key="2">
    <source>
        <dbReference type="EMBL" id="KAE9248265.1"/>
    </source>
</evidence>
<evidence type="ECO:0000313" key="3">
    <source>
        <dbReference type="Proteomes" id="UP000476176"/>
    </source>
</evidence>
<evidence type="ECO:0000259" key="1">
    <source>
        <dbReference type="Pfam" id="PF13358"/>
    </source>
</evidence>
<sequence length="192" mass="21938">MENTLALTVAHKANRLAWAKRMVVTPKEGWERTVFSDEKKFNLDGTDGLQSFDMTCGGRQERRSGGRMRLYWLAAGVAEYIYTVSEFLLPYAHFNYGTDFIFQQDNASIHTSREIMAFFEEQEVSVMDWPARSPNLNPIENLWTIMARKVYPNDRQYSNVGELTTAISAAWSSIEQATLVMLMSQCLDAALK</sequence>
<accession>A0A6G0PK07</accession>
<reference evidence="2 3" key="1">
    <citation type="submission" date="2018-09" db="EMBL/GenBank/DDBJ databases">
        <title>Genomic investigation of the strawberry pathogen Phytophthora fragariae indicates pathogenicity is determined by transcriptional variation in three key races.</title>
        <authorList>
            <person name="Adams T.M."/>
            <person name="Armitage A.D."/>
            <person name="Sobczyk M.K."/>
            <person name="Bates H.J."/>
            <person name="Dunwell J.M."/>
            <person name="Nellist C.F."/>
            <person name="Harrison R.J."/>
        </authorList>
    </citation>
    <scope>NUCLEOTIDE SEQUENCE [LARGE SCALE GENOMIC DNA]</scope>
    <source>
        <strain evidence="2 3">BC-23</strain>
    </source>
</reference>
<gene>
    <name evidence="2" type="ORF">PF004_g3938</name>
</gene>
<dbReference type="Proteomes" id="UP000476176">
    <property type="component" value="Unassembled WGS sequence"/>
</dbReference>
<dbReference type="PANTHER" id="PTHR23022:SF129">
    <property type="entry name" value="TRANSPOSABLE ELEMENT TC3 TRANSPOSASE"/>
    <property type="match status" value="1"/>
</dbReference>
<dbReference type="Pfam" id="PF13358">
    <property type="entry name" value="DDE_3"/>
    <property type="match status" value="1"/>
</dbReference>
<dbReference type="EMBL" id="QXGC01000130">
    <property type="protein sequence ID" value="KAE9248265.1"/>
    <property type="molecule type" value="Genomic_DNA"/>
</dbReference>
<dbReference type="PANTHER" id="PTHR23022">
    <property type="entry name" value="TRANSPOSABLE ELEMENT-RELATED"/>
    <property type="match status" value="1"/>
</dbReference>
<dbReference type="InterPro" id="IPR052338">
    <property type="entry name" value="Transposase_5"/>
</dbReference>
<protein>
    <recommendedName>
        <fullName evidence="1">Tc1-like transposase DDE domain-containing protein</fullName>
    </recommendedName>
</protein>
<proteinExistence type="predicted"/>
<dbReference type="Gene3D" id="3.30.420.10">
    <property type="entry name" value="Ribonuclease H-like superfamily/Ribonuclease H"/>
    <property type="match status" value="1"/>
</dbReference>
<dbReference type="AlphaFoldDB" id="A0A6G0PK07"/>
<feature type="domain" description="Tc1-like transposase DDE" evidence="1">
    <location>
        <begin position="104"/>
        <end position="163"/>
    </location>
</feature>
<comment type="caution">
    <text evidence="2">The sequence shown here is derived from an EMBL/GenBank/DDBJ whole genome shotgun (WGS) entry which is preliminary data.</text>
</comment>
<dbReference type="InterPro" id="IPR036397">
    <property type="entry name" value="RNaseH_sf"/>
</dbReference>
<name>A0A6G0PK07_9STRA</name>
<dbReference type="InterPro" id="IPR038717">
    <property type="entry name" value="Tc1-like_DDE_dom"/>
</dbReference>
<dbReference type="GO" id="GO:0003676">
    <property type="term" value="F:nucleic acid binding"/>
    <property type="evidence" value="ECO:0007669"/>
    <property type="project" value="InterPro"/>
</dbReference>